<comment type="caution">
    <text evidence="2">The sequence shown here is derived from an EMBL/GenBank/DDBJ whole genome shotgun (WGS) entry which is preliminary data.</text>
</comment>
<reference evidence="2 3" key="1">
    <citation type="journal article" date="2016" name="Nat. Biotechnol.">
        <title>Measurement of bacterial replication rates in microbial communities.</title>
        <authorList>
            <person name="Brown C.T."/>
            <person name="Olm M.R."/>
            <person name="Thomas B.C."/>
            <person name="Banfield J.F."/>
        </authorList>
    </citation>
    <scope>NUCLEOTIDE SEQUENCE [LARGE SCALE GENOMIC DNA]</scope>
    <source>
        <strain evidence="2">46_33</strain>
    </source>
</reference>
<protein>
    <recommendedName>
        <fullName evidence="1">Polymerase/histidinol phosphatase N-terminal domain-containing protein</fullName>
    </recommendedName>
</protein>
<dbReference type="PANTHER" id="PTHR42924:SF3">
    <property type="entry name" value="POLYMERASE_HISTIDINOL PHOSPHATASE N-TERMINAL DOMAIN-CONTAINING PROTEIN"/>
    <property type="match status" value="1"/>
</dbReference>
<dbReference type="EMBL" id="MNTG01000026">
    <property type="protein sequence ID" value="OLA37940.1"/>
    <property type="molecule type" value="Genomic_DNA"/>
</dbReference>
<dbReference type="InterPro" id="IPR003141">
    <property type="entry name" value="Pol/His_phosphatase_N"/>
</dbReference>
<feature type="domain" description="Polymerase/histidinol phosphatase N-terminal" evidence="1">
    <location>
        <begin position="6"/>
        <end position="74"/>
    </location>
</feature>
<dbReference type="GO" id="GO:0035312">
    <property type="term" value="F:5'-3' DNA exonuclease activity"/>
    <property type="evidence" value="ECO:0007669"/>
    <property type="project" value="TreeGrafter"/>
</dbReference>
<dbReference type="GO" id="GO:0004534">
    <property type="term" value="F:5'-3' RNA exonuclease activity"/>
    <property type="evidence" value="ECO:0007669"/>
    <property type="project" value="TreeGrafter"/>
</dbReference>
<evidence type="ECO:0000313" key="3">
    <source>
        <dbReference type="Proteomes" id="UP000186777"/>
    </source>
</evidence>
<proteinExistence type="predicted"/>
<dbReference type="PANTHER" id="PTHR42924">
    <property type="entry name" value="EXONUCLEASE"/>
    <property type="match status" value="1"/>
</dbReference>
<dbReference type="InterPro" id="IPR004013">
    <property type="entry name" value="PHP_dom"/>
</dbReference>
<dbReference type="Pfam" id="PF02811">
    <property type="entry name" value="PHP"/>
    <property type="match status" value="1"/>
</dbReference>
<dbReference type="RefSeq" id="WP_303679695.1">
    <property type="nucleotide sequence ID" value="NZ_MNTG01000026.1"/>
</dbReference>
<evidence type="ECO:0000313" key="2">
    <source>
        <dbReference type="EMBL" id="OLA37940.1"/>
    </source>
</evidence>
<dbReference type="AlphaFoldDB" id="A0A1Q6R6M8"/>
<evidence type="ECO:0000259" key="1">
    <source>
        <dbReference type="SMART" id="SM00481"/>
    </source>
</evidence>
<dbReference type="Proteomes" id="UP000186777">
    <property type="component" value="Unassembled WGS sequence"/>
</dbReference>
<dbReference type="STRING" id="626940.BHW43_04775"/>
<sequence length="256" mass="28098">MQTVLADLHVHTLLSPCAEVEMTPHHIVMRAAEYGIGAVAITDHNASANVPAALEAAQRYGVKVFPGMEVESSEEAHIVALFDTLEQLQSWQLLVDEHMNGMLNDVERFGAQYVVDAEDEFVREEQRLLHAPLLLTAAQVVQQVAALGGLTIAAHIDRPSYSILGQLGFIEPDFGFAAAEISAAGWQRKLQSKLQRLAGYLPFITNSDAHNIYDFVQGPKNLLQVEKLTIAELKLALAGKGMRNVLPGQFLDFCKE</sequence>
<name>A0A1Q6R6M8_9FIRM</name>
<gene>
    <name evidence="2" type="ORF">BHW43_04775</name>
</gene>
<organism evidence="2 3">
    <name type="scientific">Phascolarctobacterium succinatutens</name>
    <dbReference type="NCBI Taxonomy" id="626940"/>
    <lineage>
        <taxon>Bacteria</taxon>
        <taxon>Bacillati</taxon>
        <taxon>Bacillota</taxon>
        <taxon>Negativicutes</taxon>
        <taxon>Acidaminococcales</taxon>
        <taxon>Acidaminococcaceae</taxon>
        <taxon>Phascolarctobacterium</taxon>
    </lineage>
</organism>
<dbReference type="InterPro" id="IPR052018">
    <property type="entry name" value="PHP_domain"/>
</dbReference>
<dbReference type="CDD" id="cd07432">
    <property type="entry name" value="PHP_HisPPase"/>
    <property type="match status" value="1"/>
</dbReference>
<dbReference type="SUPFAM" id="SSF89550">
    <property type="entry name" value="PHP domain-like"/>
    <property type="match status" value="1"/>
</dbReference>
<dbReference type="InterPro" id="IPR016195">
    <property type="entry name" value="Pol/histidinol_Pase-like"/>
</dbReference>
<accession>A0A1Q6R6M8</accession>
<dbReference type="SMART" id="SM00481">
    <property type="entry name" value="POLIIIAc"/>
    <property type="match status" value="1"/>
</dbReference>
<dbReference type="Gene3D" id="3.20.20.140">
    <property type="entry name" value="Metal-dependent hydrolases"/>
    <property type="match status" value="1"/>
</dbReference>